<evidence type="ECO:0000313" key="8">
    <source>
        <dbReference type="Proteomes" id="UP000237717"/>
    </source>
</evidence>
<reference evidence="3" key="6">
    <citation type="submission" date="2023-07" db="EMBL/GenBank/DDBJ databases">
        <title>Sorghum-associated microbial communities from plants grown in Nebraska, USA.</title>
        <authorList>
            <person name="Schachtman D."/>
        </authorList>
    </citation>
    <scope>NUCLEOTIDE SEQUENCE</scope>
    <source>
        <strain evidence="3">1457</strain>
    </source>
</reference>
<evidence type="ECO:0000313" key="2">
    <source>
        <dbReference type="EMBL" id="AVH42792.1"/>
    </source>
</evidence>
<evidence type="ECO:0000313" key="9">
    <source>
        <dbReference type="Proteomes" id="UP000298646"/>
    </source>
</evidence>
<dbReference type="AlphaFoldDB" id="A0A037XP76"/>
<dbReference type="GeneID" id="92926261"/>
<dbReference type="PROSITE" id="PS50075">
    <property type="entry name" value="CARRIER"/>
    <property type="match status" value="1"/>
</dbReference>
<dbReference type="InterPro" id="IPR009081">
    <property type="entry name" value="PP-bd_ACP"/>
</dbReference>
<dbReference type="EMBL" id="CP026924">
    <property type="protein sequence ID" value="AVH42792.1"/>
    <property type="molecule type" value="Genomic_DNA"/>
</dbReference>
<dbReference type="SUPFAM" id="SSF47336">
    <property type="entry name" value="ACP-like"/>
    <property type="match status" value="1"/>
</dbReference>
<evidence type="ECO:0000313" key="4">
    <source>
        <dbReference type="EMBL" id="QCM00753.1"/>
    </source>
</evidence>
<dbReference type="OrthoDB" id="7284767at2"/>
<dbReference type="EMBL" id="SGOE01000005">
    <property type="protein sequence ID" value="TRB04727.1"/>
    <property type="molecule type" value="Genomic_DNA"/>
</dbReference>
<evidence type="ECO:0000313" key="10">
    <source>
        <dbReference type="Proteomes" id="UP000317023"/>
    </source>
</evidence>
<dbReference type="Proteomes" id="UP000237717">
    <property type="component" value="Chromosome I"/>
</dbReference>
<dbReference type="Proteomes" id="UP000317023">
    <property type="component" value="Unassembled WGS sequence"/>
</dbReference>
<dbReference type="KEGG" id="ata:AWN88_17745"/>
<organism evidence="6 10">
    <name type="scientific">Agrobacterium tumefaciens</name>
    <dbReference type="NCBI Taxonomy" id="358"/>
    <lineage>
        <taxon>Bacteria</taxon>
        <taxon>Pseudomonadati</taxon>
        <taxon>Pseudomonadota</taxon>
        <taxon>Alphaproteobacteria</taxon>
        <taxon>Hyphomicrobiales</taxon>
        <taxon>Rhizobiaceae</taxon>
        <taxon>Rhizobium/Agrobacterium group</taxon>
        <taxon>Agrobacterium</taxon>
        <taxon>Agrobacterium tumefaciens complex</taxon>
    </lineage>
</organism>
<evidence type="ECO:0000313" key="5">
    <source>
        <dbReference type="EMBL" id="QDY94758.1"/>
    </source>
</evidence>
<dbReference type="Proteomes" id="UP000222296">
    <property type="component" value="Chromosome Circular"/>
</dbReference>
<reference evidence="6 10" key="3">
    <citation type="journal article" date="2019" name="Appl. Microbiol. Biotechnol.">
        <title>Differential efficiency of wild type rhizogenic strains for rol gene transformation of plants.</title>
        <authorList>
            <person name="Desmet S."/>
            <person name="De Keyser E."/>
            <person name="Van Vaerenbergh J."/>
            <person name="Baeyen S."/>
            <person name="Van Huylenbroeck J."/>
            <person name="Geelen D."/>
            <person name="Dhooghe E."/>
        </authorList>
    </citation>
    <scope>NUCLEOTIDE SEQUENCE [LARGE SCALE GENOMIC DNA]</scope>
    <source>
        <strain evidence="6 10">MAFF210266</strain>
    </source>
</reference>
<dbReference type="EMBL" id="JAVDSW010000004">
    <property type="protein sequence ID" value="MDR6704481.1"/>
    <property type="molecule type" value="Genomic_DNA"/>
</dbReference>
<evidence type="ECO:0000259" key="1">
    <source>
        <dbReference type="PROSITE" id="PS50075"/>
    </source>
</evidence>
<reference evidence="5 7" key="1">
    <citation type="journal article" date="2017" name="Genome Announc.">
        <title>Draft Genome Sequence of Agrobacterium tumefaciens Biovar 1 Strain 186, Isolated from Walnut.</title>
        <authorList>
            <person name="Poret-Peterson A.T."/>
            <person name="Bhatnagar S."/>
            <person name="McClean A.E."/>
            <person name="Kluepfel D.A."/>
        </authorList>
    </citation>
    <scope>NUCLEOTIDE SEQUENCE [LARGE SCALE GENOMIC DNA]</scope>
    <source>
        <strain evidence="5 7">186</strain>
    </source>
</reference>
<dbReference type="RefSeq" id="WP_003504852.1">
    <property type="nucleotide sequence ID" value="NZ_CP026924.1"/>
</dbReference>
<dbReference type="Proteomes" id="UP000298646">
    <property type="component" value="Chromosome circular"/>
</dbReference>
<evidence type="ECO:0000313" key="6">
    <source>
        <dbReference type="EMBL" id="TRB04727.1"/>
    </source>
</evidence>
<dbReference type="SMR" id="A0A037XP76"/>
<name>A0A037XP76_AGRTU</name>
<accession>A0A037XP76</accession>
<proteinExistence type="predicted"/>
<reference evidence="2 8" key="2">
    <citation type="submission" date="2018-02" db="EMBL/GenBank/DDBJ databases">
        <title>Complete genome sequence of Agrobacterium tumefaciens 1D1609.</title>
        <authorList>
            <person name="Cho S.-T."/>
            <person name="Haryono M."/>
            <person name="Chang H.-H."/>
            <person name="Santos M.N."/>
            <person name="Lai E.-M."/>
            <person name="Kuo C.-H."/>
        </authorList>
    </citation>
    <scope>NUCLEOTIDE SEQUENCE [LARGE SCALE GENOMIC DNA]</scope>
    <source>
        <strain evidence="2 8">1D1609</strain>
    </source>
</reference>
<dbReference type="Gene3D" id="1.10.1200.10">
    <property type="entry name" value="ACP-like"/>
    <property type="match status" value="1"/>
</dbReference>
<evidence type="ECO:0000313" key="7">
    <source>
        <dbReference type="Proteomes" id="UP000222296"/>
    </source>
</evidence>
<dbReference type="Pfam" id="PF00550">
    <property type="entry name" value="PP-binding"/>
    <property type="match status" value="1"/>
</dbReference>
<evidence type="ECO:0000313" key="3">
    <source>
        <dbReference type="EMBL" id="MDR6704481.1"/>
    </source>
</evidence>
<protein>
    <submittedName>
        <fullName evidence="6">Acyl carrier protein</fullName>
    </submittedName>
</protein>
<dbReference type="Proteomes" id="UP001265315">
    <property type="component" value="Unassembled WGS sequence"/>
</dbReference>
<reference evidence="4 9" key="4">
    <citation type="submission" date="2019-04" db="EMBL/GenBank/DDBJ databases">
        <title>Complete genome sequence of Agrobacterium tumefaciens CFBP6624.</title>
        <authorList>
            <person name="Haryono M."/>
            <person name="Lin Y.-C."/>
            <person name="Lai E.-M."/>
            <person name="Kuo C.-H."/>
        </authorList>
    </citation>
    <scope>NUCLEOTIDE SEQUENCE [LARGE SCALE GENOMIC DNA]</scope>
    <source>
        <strain evidence="4 9">CFBP6624</strain>
    </source>
</reference>
<gene>
    <name evidence="2" type="primary">acpP</name>
    <name evidence="2" type="ORF">At1D1609_27370</name>
    <name evidence="4" type="ORF">CFBP6624_11865</name>
    <name evidence="5" type="ORF">CG010_011955</name>
    <name evidence="6" type="ORF">EXN61_17495</name>
    <name evidence="3" type="ORF">J2W61_004353</name>
</gene>
<dbReference type="EMBL" id="CP042274">
    <property type="protein sequence ID" value="QDY94758.1"/>
    <property type="molecule type" value="Genomic_DNA"/>
</dbReference>
<feature type="domain" description="Carrier" evidence="1">
    <location>
        <begin position="1"/>
        <end position="80"/>
    </location>
</feature>
<dbReference type="EMBL" id="CP039907">
    <property type="protein sequence ID" value="QCM00753.1"/>
    <property type="molecule type" value="Genomic_DNA"/>
</dbReference>
<dbReference type="NCBIfam" id="NF005480">
    <property type="entry name" value="PRK07081.1"/>
    <property type="match status" value="1"/>
</dbReference>
<reference evidence="5" key="5">
    <citation type="submission" date="2019-07" db="EMBL/GenBank/DDBJ databases">
        <authorList>
            <person name="Poret-Peterson A.T."/>
            <person name="Bhatnagar S."/>
            <person name="Chen L."/>
            <person name="McClean A.E."/>
            <person name="Kluepfel D.A."/>
        </authorList>
    </citation>
    <scope>NUCLEOTIDE SEQUENCE</scope>
    <source>
        <strain evidence="5">186</strain>
    </source>
</reference>
<dbReference type="InterPro" id="IPR036736">
    <property type="entry name" value="ACP-like_sf"/>
</dbReference>
<sequence>MNATIREILAKFGQLPTPVDTIADEADLYAAGLSSFASVQLMLGIEEAFDIEFPDNLLNRKSFASIKAIEDTVKLILDGKEAA</sequence>